<sequence>MSLDRPSSSTSEISSAEAKPAVSSVNVHPSSSTSGTPTDAVNSKQNTEDENATTPSFCCIPINTATPAAPESKNRALLQIDKIRKDIDQVQMAYDSLKDHQTGKQRKEAFKVLEKEIEEPLKKQIEEPLKKQIEEARNKVQILADSLSEGPIETCVQEDLNELKKDVKNIRLQILPELKHLISTSKSHTHGKYHTDDFKELYERRKGKNLDKKVPNLYKNEMLACSSEFKDFKELYDGLGSKQKLCLLCFSVFPEKEIIKKRFMFYWWIAEGFVAPVKGSELTAEVLANEVFSELMAKRFIEPFSEKRTLAGWVNKCEMHPFVRAAVITLARRAKFCDFDAEGNPVGNFSSFLLCLLAGEEMQTESPASRCNVHMLFNVDETELNFEKPEVFSRMKNINLLCLGRWQTSRTHHIQVEDTEFLEGLKNMKYLKFLSLQGISPIKNLPTSVSNLTNLMILDVRACPNLEKIPWEIGLLKSLTHLDMSECYLLLNMPKEISMLVELEILKGFVVGNLEGKNQKDSCSLGHLVRLTKLRKLSIFNRLENFPSDSELRDLSQLKKLVTLSIEWGGVLRRNPGTYASPLLASPLLPSPNLPIQLEKLDLRSFPYRDAPKWLMDSKMNKLKKLYIRGGLLRGLGQYGLQEKEWTAEILRLKFLPNLEMDWWDVLKLFPNLIYLEKVRCPKLTFFPCDGQGVWMKNQRN</sequence>
<accession>A0ACB7YRV6</accession>
<evidence type="ECO:0000313" key="2">
    <source>
        <dbReference type="Proteomes" id="UP000828048"/>
    </source>
</evidence>
<dbReference type="Proteomes" id="UP000828048">
    <property type="component" value="Chromosome 11"/>
</dbReference>
<comment type="caution">
    <text evidence="1">The sequence shown here is derived from an EMBL/GenBank/DDBJ whole genome shotgun (WGS) entry which is preliminary data.</text>
</comment>
<gene>
    <name evidence="1" type="ORF">Vadar_034472</name>
</gene>
<dbReference type="EMBL" id="CM037161">
    <property type="protein sequence ID" value="KAH7856248.1"/>
    <property type="molecule type" value="Genomic_DNA"/>
</dbReference>
<reference evidence="1 2" key="1">
    <citation type="journal article" date="2021" name="Hortic Res">
        <title>High-quality reference genome and annotation aids understanding of berry development for evergreen blueberry (Vaccinium darrowii).</title>
        <authorList>
            <person name="Yu J."/>
            <person name="Hulse-Kemp A.M."/>
            <person name="Babiker E."/>
            <person name="Staton M."/>
        </authorList>
    </citation>
    <scope>NUCLEOTIDE SEQUENCE [LARGE SCALE GENOMIC DNA]</scope>
    <source>
        <strain evidence="2">cv. NJ 8807/NJ 8810</strain>
        <tissue evidence="1">Young leaf</tissue>
    </source>
</reference>
<protein>
    <submittedName>
        <fullName evidence="1">Uncharacterized protein</fullName>
    </submittedName>
</protein>
<organism evidence="1 2">
    <name type="scientific">Vaccinium darrowii</name>
    <dbReference type="NCBI Taxonomy" id="229202"/>
    <lineage>
        <taxon>Eukaryota</taxon>
        <taxon>Viridiplantae</taxon>
        <taxon>Streptophyta</taxon>
        <taxon>Embryophyta</taxon>
        <taxon>Tracheophyta</taxon>
        <taxon>Spermatophyta</taxon>
        <taxon>Magnoliopsida</taxon>
        <taxon>eudicotyledons</taxon>
        <taxon>Gunneridae</taxon>
        <taxon>Pentapetalae</taxon>
        <taxon>asterids</taxon>
        <taxon>Ericales</taxon>
        <taxon>Ericaceae</taxon>
        <taxon>Vaccinioideae</taxon>
        <taxon>Vaccinieae</taxon>
        <taxon>Vaccinium</taxon>
    </lineage>
</organism>
<evidence type="ECO:0000313" key="1">
    <source>
        <dbReference type="EMBL" id="KAH7856248.1"/>
    </source>
</evidence>
<proteinExistence type="predicted"/>
<name>A0ACB7YRV6_9ERIC</name>
<keyword evidence="2" id="KW-1185">Reference proteome</keyword>